<dbReference type="RefSeq" id="WP_188998789.1">
    <property type="nucleotide sequence ID" value="NZ_BMOD01000001.1"/>
</dbReference>
<name>A0ABQ2CTT7_9DEIO</name>
<feature type="transmembrane region" description="Helical" evidence="1">
    <location>
        <begin position="38"/>
        <end position="63"/>
    </location>
</feature>
<comment type="caution">
    <text evidence="2">The sequence shown here is derived from an EMBL/GenBank/DDBJ whole genome shotgun (WGS) entry which is preliminary data.</text>
</comment>
<accession>A0ABQ2CTT7</accession>
<keyword evidence="3" id="KW-1185">Reference proteome</keyword>
<reference evidence="3" key="1">
    <citation type="journal article" date="2019" name="Int. J. Syst. Evol. Microbiol.">
        <title>The Global Catalogue of Microorganisms (GCM) 10K type strain sequencing project: providing services to taxonomists for standard genome sequencing and annotation.</title>
        <authorList>
            <consortium name="The Broad Institute Genomics Platform"/>
            <consortium name="The Broad Institute Genome Sequencing Center for Infectious Disease"/>
            <person name="Wu L."/>
            <person name="Ma J."/>
        </authorList>
    </citation>
    <scope>NUCLEOTIDE SEQUENCE [LARGE SCALE GENOMIC DNA]</scope>
    <source>
        <strain evidence="3">JCM 14370</strain>
    </source>
</reference>
<evidence type="ECO:0000256" key="1">
    <source>
        <dbReference type="SAM" id="Phobius"/>
    </source>
</evidence>
<keyword evidence="1" id="KW-0472">Membrane</keyword>
<sequence length="78" mass="8954">MQILFFVFSVLADVLVQVLWCGLLRLFGWWALLVPAHIVLIAAFPSWTLFYGSLGLWLGLVVLKQFRLLNRLPLLKKA</sequence>
<feature type="transmembrane region" description="Helical" evidence="1">
    <location>
        <begin position="7"/>
        <end position="32"/>
    </location>
</feature>
<organism evidence="2 3">
    <name type="scientific">Deinococcus roseus</name>
    <dbReference type="NCBI Taxonomy" id="392414"/>
    <lineage>
        <taxon>Bacteria</taxon>
        <taxon>Thermotogati</taxon>
        <taxon>Deinococcota</taxon>
        <taxon>Deinococci</taxon>
        <taxon>Deinococcales</taxon>
        <taxon>Deinococcaceae</taxon>
        <taxon>Deinococcus</taxon>
    </lineage>
</organism>
<protein>
    <submittedName>
        <fullName evidence="2">Uncharacterized protein</fullName>
    </submittedName>
</protein>
<keyword evidence="1" id="KW-0812">Transmembrane</keyword>
<gene>
    <name evidence="2" type="ORF">GCM10008938_03070</name>
</gene>
<evidence type="ECO:0000313" key="3">
    <source>
        <dbReference type="Proteomes" id="UP000632222"/>
    </source>
</evidence>
<evidence type="ECO:0000313" key="2">
    <source>
        <dbReference type="EMBL" id="GGJ20259.1"/>
    </source>
</evidence>
<dbReference type="Proteomes" id="UP000632222">
    <property type="component" value="Unassembled WGS sequence"/>
</dbReference>
<keyword evidence="1" id="KW-1133">Transmembrane helix</keyword>
<proteinExistence type="predicted"/>
<dbReference type="EMBL" id="BMOD01000001">
    <property type="protein sequence ID" value="GGJ20259.1"/>
    <property type="molecule type" value="Genomic_DNA"/>
</dbReference>